<feature type="compositionally biased region" description="Low complexity" evidence="1">
    <location>
        <begin position="161"/>
        <end position="177"/>
    </location>
</feature>
<sequence>MPACTVPIVYSWDGIVTKYHAKHLEKIAVPIKIRAYMQTRVLRTTFDSVTHDRRRGVEERAPEEKLEDIFERLLGNLDKEDKLKWSRNQELLYLETFDSDATKSRYFENTANGTWKSITKEDYDQKLKDLKGGVTSSSGSTQFWSWNSYSPYADPHTALTSSDTVSTTSVHSVSTITNPGPRPQ</sequence>
<gene>
    <name evidence="2" type="ORF">BEWA_049340</name>
</gene>
<dbReference type="Proteomes" id="UP000031512">
    <property type="component" value="Unassembled WGS sequence"/>
</dbReference>
<feature type="region of interest" description="Disordered" evidence="1">
    <location>
        <begin position="161"/>
        <end position="184"/>
    </location>
</feature>
<dbReference type="EMBL" id="ACOU01000007">
    <property type="protein sequence ID" value="EKX72467.1"/>
    <property type="molecule type" value="Genomic_DNA"/>
</dbReference>
<dbReference type="KEGG" id="beq:BEWA_049340"/>
<organism evidence="2 3">
    <name type="scientific">Theileria equi strain WA</name>
    <dbReference type="NCBI Taxonomy" id="1537102"/>
    <lineage>
        <taxon>Eukaryota</taxon>
        <taxon>Sar</taxon>
        <taxon>Alveolata</taxon>
        <taxon>Apicomplexa</taxon>
        <taxon>Aconoidasida</taxon>
        <taxon>Piroplasmida</taxon>
        <taxon>Theileriidae</taxon>
        <taxon>Theileria</taxon>
    </lineage>
</organism>
<evidence type="ECO:0000313" key="3">
    <source>
        <dbReference type="Proteomes" id="UP000031512"/>
    </source>
</evidence>
<evidence type="ECO:0000256" key="1">
    <source>
        <dbReference type="SAM" id="MobiDB-lite"/>
    </source>
</evidence>
<accession>L1LAG3</accession>
<proteinExistence type="predicted"/>
<keyword evidence="3" id="KW-1185">Reference proteome</keyword>
<reference evidence="2 3" key="1">
    <citation type="journal article" date="2012" name="BMC Genomics">
        <title>Comparative genomic analysis and phylogenetic position of Theileria equi.</title>
        <authorList>
            <person name="Kappmeyer L.S."/>
            <person name="Thiagarajan M."/>
            <person name="Herndon D.R."/>
            <person name="Ramsay J.D."/>
            <person name="Caler E."/>
            <person name="Djikeng A."/>
            <person name="Gillespie J.J."/>
            <person name="Lau A.O."/>
            <person name="Roalson E.H."/>
            <person name="Silva J.C."/>
            <person name="Silva M.G."/>
            <person name="Suarez C.E."/>
            <person name="Ueti M.W."/>
            <person name="Nene V.M."/>
            <person name="Mealey R.H."/>
            <person name="Knowles D.P."/>
            <person name="Brayton K.A."/>
        </authorList>
    </citation>
    <scope>NUCLEOTIDE SEQUENCE [LARGE SCALE GENOMIC DNA]</scope>
    <source>
        <strain evidence="2 3">WA</strain>
    </source>
</reference>
<dbReference type="GeneID" id="15804207"/>
<dbReference type="RefSeq" id="XP_004831919.1">
    <property type="nucleotide sequence ID" value="XM_004831862.1"/>
</dbReference>
<evidence type="ECO:0000313" key="2">
    <source>
        <dbReference type="EMBL" id="EKX72467.1"/>
    </source>
</evidence>
<dbReference type="AlphaFoldDB" id="L1LAG3"/>
<dbReference type="VEuPathDB" id="PiroplasmaDB:BEWA_049340"/>
<comment type="caution">
    <text evidence="2">The sequence shown here is derived from an EMBL/GenBank/DDBJ whole genome shotgun (WGS) entry which is preliminary data.</text>
</comment>
<name>L1LAG3_THEEQ</name>
<protein>
    <submittedName>
        <fullName evidence="2">Uncharacterized protein</fullName>
    </submittedName>
</protein>